<keyword evidence="5" id="KW-1185">Reference proteome</keyword>
<organism evidence="4 5">
    <name type="scientific">Ideonella dechloratans</name>
    <dbReference type="NCBI Taxonomy" id="36863"/>
    <lineage>
        <taxon>Bacteria</taxon>
        <taxon>Pseudomonadati</taxon>
        <taxon>Pseudomonadota</taxon>
        <taxon>Betaproteobacteria</taxon>
        <taxon>Burkholderiales</taxon>
        <taxon>Sphaerotilaceae</taxon>
        <taxon>Ideonella</taxon>
    </lineage>
</organism>
<dbReference type="NCBIfam" id="TIGR00125">
    <property type="entry name" value="cyt_tran_rel"/>
    <property type="match status" value="1"/>
</dbReference>
<sequence length="215" mass="23297">MVVRPRLPQRIIPAVRFLHDACIAFPVTHPSSCPSTAACPPSEEGALGPGLPLIEHKVVEADALASALARLPRPWVFTNGVFDVLHRGHVSYLQAARMLGGSLIVGLNTDRSARSLGKGPDRPLNRQQDRAWVLGALASVDLVTFFDESTPVELIARIRPDWYVKGGDYDMETLAETALVRSWGGRSVAIPFVDGYSTTDLVKRIRATAPVVPKG</sequence>
<name>A0A643FDW2_IDEDE</name>
<dbReference type="InterPro" id="IPR014729">
    <property type="entry name" value="Rossmann-like_a/b/a_fold"/>
</dbReference>
<evidence type="ECO:0000313" key="5">
    <source>
        <dbReference type="Proteomes" id="UP000430120"/>
    </source>
</evidence>
<keyword evidence="1 4" id="KW-0808">Transferase</keyword>
<reference evidence="4 5" key="1">
    <citation type="submission" date="2019-09" db="EMBL/GenBank/DDBJ databases">
        <title>Draft genome sequences of 48 bacterial type strains from the CCUG.</title>
        <authorList>
            <person name="Tunovic T."/>
            <person name="Pineiro-Iglesias B."/>
            <person name="Unosson C."/>
            <person name="Inganas E."/>
            <person name="Ohlen M."/>
            <person name="Cardew S."/>
            <person name="Jensie-Markopoulos S."/>
            <person name="Salva-Serra F."/>
            <person name="Jaen-Luchoro D."/>
            <person name="Karlsson R."/>
            <person name="Svensson-Stadler L."/>
            <person name="Chun J."/>
            <person name="Moore E."/>
        </authorList>
    </citation>
    <scope>NUCLEOTIDE SEQUENCE [LARGE SCALE GENOMIC DNA]</scope>
    <source>
        <strain evidence="4 5">CCUG 30977</strain>
    </source>
</reference>
<feature type="domain" description="Cytidyltransferase-like" evidence="3">
    <location>
        <begin position="77"/>
        <end position="185"/>
    </location>
</feature>
<dbReference type="PANTHER" id="PTHR43793">
    <property type="entry name" value="FAD SYNTHASE"/>
    <property type="match status" value="1"/>
</dbReference>
<gene>
    <name evidence="4" type="ORF">F7Q92_07530</name>
</gene>
<evidence type="ECO:0000259" key="3">
    <source>
        <dbReference type="Pfam" id="PF01467"/>
    </source>
</evidence>
<proteinExistence type="predicted"/>
<evidence type="ECO:0000256" key="2">
    <source>
        <dbReference type="ARBA" id="ARBA00022695"/>
    </source>
</evidence>
<dbReference type="InterPro" id="IPR004821">
    <property type="entry name" value="Cyt_trans-like"/>
</dbReference>
<accession>A0A643FDW2</accession>
<dbReference type="OrthoDB" id="9795543at2"/>
<dbReference type="InterPro" id="IPR050385">
    <property type="entry name" value="Archaeal_FAD_synthase"/>
</dbReference>
<protein>
    <submittedName>
        <fullName evidence="4">Adenylyltransferase/cytidyltransferase family protein</fullName>
    </submittedName>
</protein>
<dbReference type="PANTHER" id="PTHR43793:SF2">
    <property type="entry name" value="BIFUNCTIONAL PROTEIN HLDE"/>
    <property type="match status" value="1"/>
</dbReference>
<dbReference type="Pfam" id="PF01467">
    <property type="entry name" value="CTP_transf_like"/>
    <property type="match status" value="1"/>
</dbReference>
<evidence type="ECO:0000313" key="4">
    <source>
        <dbReference type="EMBL" id="KAB0583520.1"/>
    </source>
</evidence>
<dbReference type="GO" id="GO:0016779">
    <property type="term" value="F:nucleotidyltransferase activity"/>
    <property type="evidence" value="ECO:0007669"/>
    <property type="project" value="UniProtKB-KW"/>
</dbReference>
<dbReference type="SUPFAM" id="SSF52374">
    <property type="entry name" value="Nucleotidylyl transferase"/>
    <property type="match status" value="1"/>
</dbReference>
<dbReference type="Gene3D" id="3.40.50.620">
    <property type="entry name" value="HUPs"/>
    <property type="match status" value="1"/>
</dbReference>
<keyword evidence="2 4" id="KW-0548">Nucleotidyltransferase</keyword>
<evidence type="ECO:0000256" key="1">
    <source>
        <dbReference type="ARBA" id="ARBA00022679"/>
    </source>
</evidence>
<dbReference type="AlphaFoldDB" id="A0A643FDW2"/>
<comment type="caution">
    <text evidence="4">The sequence shown here is derived from an EMBL/GenBank/DDBJ whole genome shotgun (WGS) entry which is preliminary data.</text>
</comment>
<dbReference type="Proteomes" id="UP000430120">
    <property type="component" value="Unassembled WGS sequence"/>
</dbReference>
<dbReference type="EMBL" id="VZPB01000013">
    <property type="protein sequence ID" value="KAB0583520.1"/>
    <property type="molecule type" value="Genomic_DNA"/>
</dbReference>